<protein>
    <recommendedName>
        <fullName evidence="1">Rhodanese domain-containing protein</fullName>
    </recommendedName>
</protein>
<feature type="domain" description="Rhodanese" evidence="1">
    <location>
        <begin position="21"/>
        <end position="122"/>
    </location>
</feature>
<dbReference type="GeneID" id="26901637"/>
<accession>A0A0N0DZ50</accession>
<keyword evidence="3" id="KW-1185">Reference proteome</keyword>
<proteinExistence type="predicted"/>
<dbReference type="RefSeq" id="XP_015663324.1">
    <property type="nucleotide sequence ID" value="XM_015797804.1"/>
</dbReference>
<dbReference type="GO" id="GO:0004725">
    <property type="term" value="F:protein tyrosine phosphatase activity"/>
    <property type="evidence" value="ECO:0007669"/>
    <property type="project" value="TreeGrafter"/>
</dbReference>
<dbReference type="SMART" id="SM00450">
    <property type="entry name" value="RHOD"/>
    <property type="match status" value="1"/>
</dbReference>
<dbReference type="OrthoDB" id="102559at2759"/>
<reference evidence="2 3" key="1">
    <citation type="submission" date="2015-07" db="EMBL/GenBank/DDBJ databases">
        <title>High-quality genome of monoxenous trypanosomatid Leptomonas pyrrhocoris.</title>
        <authorList>
            <person name="Flegontov P."/>
            <person name="Butenko A."/>
            <person name="Firsov S."/>
            <person name="Vlcek C."/>
            <person name="Logacheva M.D."/>
            <person name="Field M."/>
            <person name="Filatov D."/>
            <person name="Flegontova O."/>
            <person name="Gerasimov E."/>
            <person name="Jackson A.P."/>
            <person name="Kelly S."/>
            <person name="Opperdoes F."/>
            <person name="O'Reilly A."/>
            <person name="Votypka J."/>
            <person name="Yurchenko V."/>
            <person name="Lukes J."/>
        </authorList>
    </citation>
    <scope>NUCLEOTIDE SEQUENCE [LARGE SCALE GENOMIC DNA]</scope>
    <source>
        <strain evidence="2">H10</strain>
    </source>
</reference>
<dbReference type="Gene3D" id="3.40.250.10">
    <property type="entry name" value="Rhodanese-like domain"/>
    <property type="match status" value="1"/>
</dbReference>
<organism evidence="2 3">
    <name type="scientific">Leptomonas pyrrhocoris</name>
    <name type="common">Firebug parasite</name>
    <dbReference type="NCBI Taxonomy" id="157538"/>
    <lineage>
        <taxon>Eukaryota</taxon>
        <taxon>Discoba</taxon>
        <taxon>Euglenozoa</taxon>
        <taxon>Kinetoplastea</taxon>
        <taxon>Metakinetoplastina</taxon>
        <taxon>Trypanosomatida</taxon>
        <taxon>Trypanosomatidae</taxon>
        <taxon>Leishmaniinae</taxon>
        <taxon>Leptomonas</taxon>
    </lineage>
</organism>
<dbReference type="PANTHER" id="PTHR10828">
    <property type="entry name" value="M-PHASE INDUCER PHOSPHATASE DUAL SPECIFICITY PHOSPHATASE CDC25"/>
    <property type="match status" value="1"/>
</dbReference>
<comment type="caution">
    <text evidence="2">The sequence shown here is derived from an EMBL/GenBank/DDBJ whole genome shotgun (WGS) entry which is preliminary data.</text>
</comment>
<evidence type="ECO:0000259" key="1">
    <source>
        <dbReference type="PROSITE" id="PS50206"/>
    </source>
</evidence>
<gene>
    <name evidence="2" type="ORF">ABB37_01342</name>
</gene>
<dbReference type="AlphaFoldDB" id="A0A0N0DZ50"/>
<dbReference type="VEuPathDB" id="TriTrypDB:LpyrH10_02_3160"/>
<dbReference type="OMA" id="FRWADAN"/>
<dbReference type="EMBL" id="LGTL01000002">
    <property type="protein sequence ID" value="KPA84885.1"/>
    <property type="molecule type" value="Genomic_DNA"/>
</dbReference>
<dbReference type="Pfam" id="PF00581">
    <property type="entry name" value="Rhodanese"/>
    <property type="match status" value="1"/>
</dbReference>
<dbReference type="InterPro" id="IPR036873">
    <property type="entry name" value="Rhodanese-like_dom_sf"/>
</dbReference>
<dbReference type="SUPFAM" id="SSF52821">
    <property type="entry name" value="Rhodanese/Cell cycle control phosphatase"/>
    <property type="match status" value="1"/>
</dbReference>
<name>A0A0N0DZ50_LEPPY</name>
<dbReference type="PANTHER" id="PTHR10828:SF38">
    <property type="entry name" value="ARSENICAL-RESISTANCE PROTEIN 2-RELATED"/>
    <property type="match status" value="1"/>
</dbReference>
<dbReference type="Proteomes" id="UP000037923">
    <property type="component" value="Unassembled WGS sequence"/>
</dbReference>
<evidence type="ECO:0000313" key="3">
    <source>
        <dbReference type="Proteomes" id="UP000037923"/>
    </source>
</evidence>
<sequence length="127" mass="14708">MANYRYISPDELVDLLDRPDSFHKVVVVDCRDQDRDNGFIANSINAPTMSYTDEMYEQLAKQLFEEKKEIAVFHCAQSLMRGPRGANRFVMAQKAKGYPLPVVYVLRGGWDDFYDVYGDIRPDLIYV</sequence>
<dbReference type="GO" id="GO:0005634">
    <property type="term" value="C:nucleus"/>
    <property type="evidence" value="ECO:0007669"/>
    <property type="project" value="TreeGrafter"/>
</dbReference>
<dbReference type="InterPro" id="IPR001763">
    <property type="entry name" value="Rhodanese-like_dom"/>
</dbReference>
<dbReference type="PROSITE" id="PS50206">
    <property type="entry name" value="RHODANESE_3"/>
    <property type="match status" value="1"/>
</dbReference>
<dbReference type="GO" id="GO:0005737">
    <property type="term" value="C:cytoplasm"/>
    <property type="evidence" value="ECO:0007669"/>
    <property type="project" value="TreeGrafter"/>
</dbReference>
<evidence type="ECO:0000313" key="2">
    <source>
        <dbReference type="EMBL" id="KPA84885.1"/>
    </source>
</evidence>